<dbReference type="Pfam" id="PF07778">
    <property type="entry name" value="CENP-I"/>
    <property type="match status" value="1"/>
</dbReference>
<dbReference type="PANTHER" id="PTHR48208:SF2">
    <property type="entry name" value="CENTROMERE PROTEIN I"/>
    <property type="match status" value="1"/>
</dbReference>
<comment type="similarity">
    <text evidence="3">Belongs to the CENP-I/CTF3 family.</text>
</comment>
<evidence type="ECO:0000256" key="4">
    <source>
        <dbReference type="ARBA" id="ARBA00022454"/>
    </source>
</evidence>
<evidence type="ECO:0000313" key="7">
    <source>
        <dbReference type="EMBL" id="RLU17461.1"/>
    </source>
</evidence>
<evidence type="ECO:0000256" key="5">
    <source>
        <dbReference type="ARBA" id="ARBA00023242"/>
    </source>
</evidence>
<keyword evidence="5" id="KW-0539">Nucleus</keyword>
<sequence>MTESETRQACLKFIKAVKLKGARYNDFSTSSTVLQEEAATRGLDDDVLNQLTNVIVDIDLPASKRVLLVRCLIPRYKVPEKIVKLIITWCLSSLNELPLTVSTIVVQWIMGLCDYELVDRKVINLYYDILFYIMLKKEKLERYIARLIYVLTRPEDVCRRDVSRLLALQKNYSKPPTHITALLCLFKSYKPELVPERIQSVNMESGWKPIPEFLRIALEDARDRANIQQSHQNGQAHFHWNAVQNINVQRRKKVLLPSIGYFHIGSSIFKDKEAKSIFDISSTEELGKYHQTIELPCNAVSLLANMAGYHLLTYAEFQYQSRFSYNLYNTLTRAFILENGKFSEEEMDKFLTMTVEFSRYIQEGILVVKLFFDEYLYYNTGEHLLKLLDLLQWMTSISVAELRENILIHVQNIFAESSLEMKCEIIKSLRKLITNLFVRQGLEEQCKNTSSSFLRQGPLENLAEIVPTLTAISEDLITYGLNVHNFNIILLSEALEFYEQICTLESLSHVVCWTISPAAVIYGAFLTKSCAILSRVCKLLLRYRHMSPHLRQILPSDMYQEKIHIISVYAYDIHKALWYDEPFSAREDGKLLRNLSKRVISDLKDCDLDSLLSISSHYAILSYRCTINHMGLNINTKEDAAAMAACYYPAINEFLAVFHT</sequence>
<comment type="caution">
    <text evidence="7">The sequence shown here is derived from an EMBL/GenBank/DDBJ whole genome shotgun (WGS) entry which is preliminary data.</text>
</comment>
<reference evidence="7 8" key="1">
    <citation type="journal article" date="2018" name="Genome Res.">
        <title>The genomic architecture and molecular evolution of ant odorant receptors.</title>
        <authorList>
            <person name="McKenzie S.K."/>
            <person name="Kronauer D.J.C."/>
        </authorList>
    </citation>
    <scope>NUCLEOTIDE SEQUENCE [LARGE SCALE GENOMIC DNA]</scope>
    <source>
        <strain evidence="7">Clonal line C1</strain>
    </source>
</reference>
<dbReference type="GO" id="GO:0000070">
    <property type="term" value="P:mitotic sister chromatid segregation"/>
    <property type="evidence" value="ECO:0007669"/>
    <property type="project" value="TreeGrafter"/>
</dbReference>
<evidence type="ECO:0008006" key="9">
    <source>
        <dbReference type="Google" id="ProtNLM"/>
    </source>
</evidence>
<dbReference type="OrthoDB" id="6347512at2759"/>
<protein>
    <recommendedName>
        <fullName evidence="9">Centromere protein I</fullName>
    </recommendedName>
</protein>
<name>A0A3L8DAX7_OOCBI</name>
<dbReference type="Proteomes" id="UP000279307">
    <property type="component" value="Chromosome 10"/>
</dbReference>
<keyword evidence="4" id="KW-0158">Chromosome</keyword>
<organism evidence="7 8">
    <name type="scientific">Ooceraea biroi</name>
    <name type="common">Clonal raider ant</name>
    <name type="synonym">Cerapachys biroi</name>
    <dbReference type="NCBI Taxonomy" id="2015173"/>
    <lineage>
        <taxon>Eukaryota</taxon>
        <taxon>Metazoa</taxon>
        <taxon>Ecdysozoa</taxon>
        <taxon>Arthropoda</taxon>
        <taxon>Hexapoda</taxon>
        <taxon>Insecta</taxon>
        <taxon>Pterygota</taxon>
        <taxon>Neoptera</taxon>
        <taxon>Endopterygota</taxon>
        <taxon>Hymenoptera</taxon>
        <taxon>Apocrita</taxon>
        <taxon>Aculeata</taxon>
        <taxon>Formicoidea</taxon>
        <taxon>Formicidae</taxon>
        <taxon>Dorylinae</taxon>
        <taxon>Ooceraea</taxon>
    </lineage>
</organism>
<evidence type="ECO:0000256" key="2">
    <source>
        <dbReference type="ARBA" id="ARBA00004584"/>
    </source>
</evidence>
<evidence type="ECO:0000256" key="3">
    <source>
        <dbReference type="ARBA" id="ARBA00005470"/>
    </source>
</evidence>
<dbReference type="EMBL" id="QOIP01000010">
    <property type="protein sequence ID" value="RLU17461.1"/>
    <property type="molecule type" value="Genomic_DNA"/>
</dbReference>
<dbReference type="GO" id="GO:0005634">
    <property type="term" value="C:nucleus"/>
    <property type="evidence" value="ECO:0007669"/>
    <property type="project" value="UniProtKB-SubCell"/>
</dbReference>
<accession>A0A3L8DAX7</accession>
<keyword evidence="6" id="KW-0137">Centromere</keyword>
<dbReference type="GO" id="GO:0000939">
    <property type="term" value="C:inner kinetochore"/>
    <property type="evidence" value="ECO:0007669"/>
    <property type="project" value="TreeGrafter"/>
</dbReference>
<evidence type="ECO:0000256" key="1">
    <source>
        <dbReference type="ARBA" id="ARBA00004123"/>
    </source>
</evidence>
<comment type="subcellular location">
    <subcellularLocation>
        <location evidence="2">Chromosome</location>
        <location evidence="2">Centromere</location>
    </subcellularLocation>
    <subcellularLocation>
        <location evidence="1">Nucleus</location>
    </subcellularLocation>
</comment>
<dbReference type="PANTHER" id="PTHR48208">
    <property type="entry name" value="CENTROMERE PROTEIN I"/>
    <property type="match status" value="1"/>
</dbReference>
<proteinExistence type="inferred from homology"/>
<dbReference type="AlphaFoldDB" id="A0A3L8DAX7"/>
<evidence type="ECO:0000313" key="8">
    <source>
        <dbReference type="Proteomes" id="UP000279307"/>
    </source>
</evidence>
<evidence type="ECO:0000256" key="6">
    <source>
        <dbReference type="ARBA" id="ARBA00023328"/>
    </source>
</evidence>
<gene>
    <name evidence="7" type="ORF">DMN91_009696</name>
</gene>
<dbReference type="InterPro" id="IPR012485">
    <property type="entry name" value="CENP-I"/>
</dbReference>
<dbReference type="GO" id="GO:0034080">
    <property type="term" value="P:CENP-A containing chromatin assembly"/>
    <property type="evidence" value="ECO:0007669"/>
    <property type="project" value="TreeGrafter"/>
</dbReference>